<evidence type="ECO:0000313" key="2">
    <source>
        <dbReference type="Proteomes" id="UP001162001"/>
    </source>
</evidence>
<sequence length="134" mass="16220">MKKYNQYLINPHRKIVDMFNIEIEFYDFTNDISGCDAIVIPFNDDDICLSTWDNDKFLEFINNIEQGKSCQFNYRNWELDYFIFENGIFKYSINDAGVLEDENCLIFEPEYIQCLKKMHQDIEKHIQFVKNRDK</sequence>
<name>A0A7D3UWD0_9VIRU</name>
<keyword evidence="2" id="KW-1185">Reference proteome</keyword>
<accession>A0A7D3UWD0</accession>
<dbReference type="EMBL" id="MT418680">
    <property type="protein sequence ID" value="QKF94709.1"/>
    <property type="molecule type" value="Genomic_DNA"/>
</dbReference>
<gene>
    <name evidence="1" type="ORF">Fadolivirus_1_1251</name>
</gene>
<evidence type="ECO:0000313" key="1">
    <source>
        <dbReference type="EMBL" id="QKF94709.1"/>
    </source>
</evidence>
<dbReference type="Proteomes" id="UP001162001">
    <property type="component" value="Segment"/>
</dbReference>
<proteinExistence type="predicted"/>
<reference evidence="1 2" key="1">
    <citation type="submission" date="2020-04" db="EMBL/GenBank/DDBJ databases">
        <title>Advantages and limits of metagenomic assembly and binning of a giant virus.</title>
        <authorList>
            <person name="Schulz F."/>
            <person name="Andreani J."/>
            <person name="Francis R."/>
            <person name="Boudjemaa H."/>
            <person name="Bou Khalil J.Y."/>
            <person name="Lee J."/>
            <person name="La Scola B."/>
            <person name="Woyke T."/>
        </authorList>
    </citation>
    <scope>NUCLEOTIDE SEQUENCE [LARGE SCALE GENOMIC DNA]</scope>
    <source>
        <strain evidence="1 2">FV1/VV64</strain>
    </source>
</reference>
<organism evidence="1 2">
    <name type="scientific">Fadolivirus FV1/VV64</name>
    <dbReference type="NCBI Taxonomy" id="3070911"/>
    <lineage>
        <taxon>Viruses</taxon>
        <taxon>Varidnaviria</taxon>
        <taxon>Bamfordvirae</taxon>
        <taxon>Nucleocytoviricota</taxon>
        <taxon>Megaviricetes</taxon>
        <taxon>Imitervirales</taxon>
        <taxon>Mimiviridae</taxon>
        <taxon>Klosneuvirinae</taxon>
        <taxon>Fadolivirus</taxon>
        <taxon>Fadolivirus algeromassiliense</taxon>
    </lineage>
</organism>
<protein>
    <submittedName>
        <fullName evidence="1">Uncharacterized protein</fullName>
    </submittedName>
</protein>